<accession>A0A8H4WXM2</accession>
<dbReference type="Proteomes" id="UP000604273">
    <property type="component" value="Unassembled WGS sequence"/>
</dbReference>
<feature type="region of interest" description="Disordered" evidence="1">
    <location>
        <begin position="1"/>
        <end position="31"/>
    </location>
</feature>
<evidence type="ECO:0000256" key="1">
    <source>
        <dbReference type="SAM" id="MobiDB-lite"/>
    </source>
</evidence>
<reference evidence="2" key="1">
    <citation type="journal article" date="2020" name="BMC Genomics">
        <title>Correction to: Identification and distribution of gene clusters required for synthesis of sphingolipid metabolism inhibitors in diverse species of the filamentous fungus Fusarium.</title>
        <authorList>
            <person name="Kim H.S."/>
            <person name="Lohmar J.M."/>
            <person name="Busman M."/>
            <person name="Brown D.W."/>
            <person name="Naumann T.A."/>
            <person name="Divon H.H."/>
            <person name="Lysoe E."/>
            <person name="Uhlig S."/>
            <person name="Proctor R.H."/>
        </authorList>
    </citation>
    <scope>NUCLEOTIDE SEQUENCE</scope>
    <source>
        <strain evidence="2">NRRL 45417</strain>
    </source>
</reference>
<dbReference type="AlphaFoldDB" id="A0A8H4WXM2"/>
<comment type="caution">
    <text evidence="2">The sequence shown here is derived from an EMBL/GenBank/DDBJ whole genome shotgun (WGS) entry which is preliminary data.</text>
</comment>
<proteinExistence type="predicted"/>
<protein>
    <submittedName>
        <fullName evidence="2">Uncharacterized protein</fullName>
    </submittedName>
</protein>
<keyword evidence="3" id="KW-1185">Reference proteome</keyword>
<organism evidence="2 3">
    <name type="scientific">Fusarium gaditjirri</name>
    <dbReference type="NCBI Taxonomy" id="282569"/>
    <lineage>
        <taxon>Eukaryota</taxon>
        <taxon>Fungi</taxon>
        <taxon>Dikarya</taxon>
        <taxon>Ascomycota</taxon>
        <taxon>Pezizomycotina</taxon>
        <taxon>Sordariomycetes</taxon>
        <taxon>Hypocreomycetidae</taxon>
        <taxon>Hypocreales</taxon>
        <taxon>Nectriaceae</taxon>
        <taxon>Fusarium</taxon>
        <taxon>Fusarium nisikadoi species complex</taxon>
    </lineage>
</organism>
<evidence type="ECO:0000313" key="2">
    <source>
        <dbReference type="EMBL" id="KAF4954197.1"/>
    </source>
</evidence>
<reference evidence="2" key="2">
    <citation type="submission" date="2020-05" db="EMBL/GenBank/DDBJ databases">
        <authorList>
            <person name="Kim H.-S."/>
            <person name="Proctor R.H."/>
            <person name="Brown D.W."/>
        </authorList>
    </citation>
    <scope>NUCLEOTIDE SEQUENCE</scope>
    <source>
        <strain evidence="2">NRRL 45417</strain>
    </source>
</reference>
<sequence length="93" mass="10213">MGKQMAIINGTELRRSRRHSKAPRLSIETDELTRPFCPLERRISSTPPSPTPPPVVSGEILVAPCPDAERGSEASSDDGIDKFHWPARLLHGS</sequence>
<evidence type="ECO:0000313" key="3">
    <source>
        <dbReference type="Proteomes" id="UP000604273"/>
    </source>
</evidence>
<dbReference type="EMBL" id="JABFAI010000124">
    <property type="protein sequence ID" value="KAF4954197.1"/>
    <property type="molecule type" value="Genomic_DNA"/>
</dbReference>
<gene>
    <name evidence="2" type="ORF">FGADI_5410</name>
</gene>
<dbReference type="OrthoDB" id="10555894at2759"/>
<name>A0A8H4WXM2_9HYPO</name>